<keyword evidence="12" id="KW-1185">Reference proteome</keyword>
<feature type="domain" description="4Fe-4S ferredoxin-type" evidence="10">
    <location>
        <begin position="191"/>
        <end position="220"/>
    </location>
</feature>
<protein>
    <recommendedName>
        <fullName evidence="9">Epoxyqueuosine reductase</fullName>
        <ecNumber evidence="9">1.17.99.6</ecNumber>
    </recommendedName>
    <alternativeName>
        <fullName evidence="9">Queuosine biosynthesis protein QueG</fullName>
    </alternativeName>
</protein>
<dbReference type="NCBIfam" id="TIGR00276">
    <property type="entry name" value="tRNA epoxyqueuosine(34) reductase QueG"/>
    <property type="match status" value="1"/>
</dbReference>
<keyword evidence="1 9" id="KW-0004">4Fe-4S</keyword>
<dbReference type="GO" id="GO:0051539">
    <property type="term" value="F:4 iron, 4 sulfur cluster binding"/>
    <property type="evidence" value="ECO:0007669"/>
    <property type="project" value="UniProtKB-KW"/>
</dbReference>
<keyword evidence="9" id="KW-0170">Cobalt</keyword>
<dbReference type="PROSITE" id="PS00198">
    <property type="entry name" value="4FE4S_FER_1"/>
    <property type="match status" value="1"/>
</dbReference>
<dbReference type="InterPro" id="IPR004453">
    <property type="entry name" value="QueG"/>
</dbReference>
<keyword evidence="5 9" id="KW-0671">Queuosine biosynthesis</keyword>
<dbReference type="GO" id="GO:0008616">
    <property type="term" value="P:tRNA queuosine(34) biosynthetic process"/>
    <property type="evidence" value="ECO:0007669"/>
    <property type="project" value="UniProtKB-UniRule"/>
</dbReference>
<dbReference type="InterPro" id="IPR017896">
    <property type="entry name" value="4Fe4S_Fe-S-bd"/>
</dbReference>
<dbReference type="Pfam" id="PF13484">
    <property type="entry name" value="Fer4_16"/>
    <property type="match status" value="1"/>
</dbReference>
<feature type="binding site" evidence="9">
    <location>
        <position position="260"/>
    </location>
    <ligand>
        <name>[4Fe-4S] cluster</name>
        <dbReference type="ChEBI" id="CHEBI:49883"/>
        <label>1</label>
    </ligand>
</feature>
<dbReference type="AlphaFoldDB" id="A0A2V1H4W9"/>
<dbReference type="PROSITE" id="PS51379">
    <property type="entry name" value="4FE4S_FER_2"/>
    <property type="match status" value="1"/>
</dbReference>
<dbReference type="InterPro" id="IPR013542">
    <property type="entry name" value="QueG_DUF1730"/>
</dbReference>
<keyword evidence="2 9" id="KW-0963">Cytoplasm</keyword>
<dbReference type="HAMAP" id="MF_00916">
    <property type="entry name" value="QueG"/>
    <property type="match status" value="1"/>
</dbReference>
<organism evidence="11 12">
    <name type="scientific">Pelagibaculum spongiae</name>
    <dbReference type="NCBI Taxonomy" id="2080658"/>
    <lineage>
        <taxon>Bacteria</taxon>
        <taxon>Pseudomonadati</taxon>
        <taxon>Pseudomonadota</taxon>
        <taxon>Gammaproteobacteria</taxon>
        <taxon>Oceanospirillales</taxon>
        <taxon>Pelagibaculum</taxon>
    </lineage>
</organism>
<keyword evidence="3 9" id="KW-0819">tRNA processing</keyword>
<comment type="function">
    <text evidence="9">Catalyzes the conversion of epoxyqueuosine (oQ) to queuosine (Q), which is a hypermodified base found in the wobble positions of tRNA(Asp), tRNA(Asn), tRNA(His) and tRNA(Tyr).</text>
</comment>
<dbReference type="PANTHER" id="PTHR30002">
    <property type="entry name" value="EPOXYQUEUOSINE REDUCTASE"/>
    <property type="match status" value="1"/>
</dbReference>
<evidence type="ECO:0000313" key="11">
    <source>
        <dbReference type="EMBL" id="PVZ70686.1"/>
    </source>
</evidence>
<dbReference type="Pfam" id="PF08331">
    <property type="entry name" value="QueG_DUF1730"/>
    <property type="match status" value="1"/>
</dbReference>
<keyword evidence="4 9" id="KW-0479">Metal-binding</keyword>
<dbReference type="GO" id="GO:0031419">
    <property type="term" value="F:cobalamin binding"/>
    <property type="evidence" value="ECO:0007669"/>
    <property type="project" value="UniProtKB-KW"/>
</dbReference>
<dbReference type="Gene3D" id="3.30.70.20">
    <property type="match status" value="1"/>
</dbReference>
<feature type="binding site" evidence="9">
    <location>
        <position position="228"/>
    </location>
    <ligand>
        <name>cob(II)alamin</name>
        <dbReference type="ChEBI" id="CHEBI:16304"/>
    </ligand>
</feature>
<feature type="binding site" evidence="9">
    <location>
        <position position="226"/>
    </location>
    <ligand>
        <name>[4Fe-4S] cluster</name>
        <dbReference type="ChEBI" id="CHEBI:49883"/>
        <label>2</label>
    </ligand>
</feature>
<dbReference type="PANTHER" id="PTHR30002:SF4">
    <property type="entry name" value="EPOXYQUEUOSINE REDUCTASE"/>
    <property type="match status" value="1"/>
</dbReference>
<evidence type="ECO:0000256" key="7">
    <source>
        <dbReference type="ARBA" id="ARBA00023004"/>
    </source>
</evidence>
<keyword evidence="6 9" id="KW-0560">Oxidoreductase</keyword>
<comment type="catalytic activity">
    <reaction evidence="9">
        <text>epoxyqueuosine(34) in tRNA + AH2 = queuosine(34) in tRNA + A + H2O</text>
        <dbReference type="Rhea" id="RHEA:32159"/>
        <dbReference type="Rhea" id="RHEA-COMP:18571"/>
        <dbReference type="Rhea" id="RHEA-COMP:18582"/>
        <dbReference type="ChEBI" id="CHEBI:13193"/>
        <dbReference type="ChEBI" id="CHEBI:15377"/>
        <dbReference type="ChEBI" id="CHEBI:17499"/>
        <dbReference type="ChEBI" id="CHEBI:194431"/>
        <dbReference type="ChEBI" id="CHEBI:194443"/>
        <dbReference type="EC" id="1.17.99.6"/>
    </reaction>
</comment>
<feature type="binding site" evidence="9">
    <location>
        <position position="210"/>
    </location>
    <ligand>
        <name>[4Fe-4S] cluster</name>
        <dbReference type="ChEBI" id="CHEBI:49883"/>
        <label>2</label>
    </ligand>
</feature>
<feature type="binding site" evidence="9">
    <location>
        <position position="203"/>
    </location>
    <ligand>
        <name>[4Fe-4S] cluster</name>
        <dbReference type="ChEBI" id="CHEBI:49883"/>
        <label>1</label>
    </ligand>
</feature>
<sequence>MNPFTEQQLSEIQSWLKQQAAELGFAQVVVSNPDLAVESEKFQQWVDQGLHGEMDYLARNHDLRAEPAKLLPETCRVVSFAMDYLPEKQSIQLLSQPDKAYVSRYALGRDYHKLIRKRLTNLGKQLENKLSELNADFKLVYRPFVDSAPVMERQIAEQGGMGWIGKHTLLLNRKHGSWFFLAELFINLPLATEQPVKGHCGKCSACIDICPTQAITGPYQLDARRCISYLTIEHPGSIPVELRSMMGNRIYGCDDCQLVCPWNRFAKLSVEDDFQPRQKLDNAQLLELFQWDEAQFLKNTEGSPIRRAGFERWQRNLAIALGNALAKDIQQQPQIISALKEAEINSTAVVNEHIQWALQQVS</sequence>
<evidence type="ECO:0000259" key="10">
    <source>
        <dbReference type="PROSITE" id="PS51379"/>
    </source>
</evidence>
<comment type="pathway">
    <text evidence="9">tRNA modification; tRNA-queuosine biosynthesis.</text>
</comment>
<comment type="cofactor">
    <cofactor evidence="9">
        <name>[4Fe-4S] cluster</name>
        <dbReference type="ChEBI" id="CHEBI:49883"/>
    </cofactor>
    <text evidence="9">Binds 2 [4Fe-4S] clusters per monomer.</text>
</comment>
<dbReference type="GO" id="GO:0046872">
    <property type="term" value="F:metal ion binding"/>
    <property type="evidence" value="ECO:0007669"/>
    <property type="project" value="UniProtKB-KW"/>
</dbReference>
<feature type="binding site" evidence="9">
    <location>
        <position position="64"/>
    </location>
    <ligand>
        <name>cob(II)alamin</name>
        <dbReference type="ChEBI" id="CHEBI:16304"/>
    </ligand>
</feature>
<dbReference type="EMBL" id="QDDL01000002">
    <property type="protein sequence ID" value="PVZ70686.1"/>
    <property type="molecule type" value="Genomic_DNA"/>
</dbReference>
<comment type="subcellular location">
    <subcellularLocation>
        <location evidence="9">Cytoplasm</location>
    </subcellularLocation>
</comment>
<reference evidence="11 12" key="1">
    <citation type="submission" date="2018-04" db="EMBL/GenBank/DDBJ databases">
        <title>Thalassorhabdus spongiae gen. nov., sp. nov., isolated from a marine sponge in South-West Iceland.</title>
        <authorList>
            <person name="Knobloch S."/>
            <person name="Daussin A."/>
            <person name="Johannsson R."/>
            <person name="Marteinsson V.T."/>
        </authorList>
    </citation>
    <scope>NUCLEOTIDE SEQUENCE [LARGE SCALE GENOMIC DNA]</scope>
    <source>
        <strain evidence="11 12">Hp12</strain>
    </source>
</reference>
<dbReference type="EC" id="1.17.99.6" evidence="9"/>
<comment type="cofactor">
    <cofactor evidence="9">
        <name>cob(II)alamin</name>
        <dbReference type="ChEBI" id="CHEBI:16304"/>
    </cofactor>
</comment>
<comment type="similarity">
    <text evidence="9">Belongs to the QueG family.</text>
</comment>
<accession>A0A2V1H4W9</accession>
<evidence type="ECO:0000256" key="8">
    <source>
        <dbReference type="ARBA" id="ARBA00023014"/>
    </source>
</evidence>
<gene>
    <name evidence="9 11" type="primary">queG</name>
    <name evidence="11" type="ORF">DC094_07375</name>
</gene>
<feature type="binding site" evidence="9">
    <location>
        <position position="170"/>
    </location>
    <ligand>
        <name>cob(II)alamin</name>
        <dbReference type="ChEBI" id="CHEBI:16304"/>
    </ligand>
</feature>
<dbReference type="UniPathway" id="UPA00392"/>
<name>A0A2V1H4W9_9GAMM</name>
<dbReference type="SUPFAM" id="SSF54862">
    <property type="entry name" value="4Fe-4S ferredoxins"/>
    <property type="match status" value="1"/>
</dbReference>
<evidence type="ECO:0000256" key="6">
    <source>
        <dbReference type="ARBA" id="ARBA00023002"/>
    </source>
</evidence>
<comment type="caution">
    <text evidence="9">Lacks conserved residue(s) required for the propagation of feature annotation.</text>
</comment>
<dbReference type="FunFam" id="3.30.70.20:FF:000017">
    <property type="entry name" value="Epoxyqueuosine reductase"/>
    <property type="match status" value="1"/>
</dbReference>
<keyword evidence="7 9" id="KW-0408">Iron</keyword>
<feature type="binding site" evidence="9">
    <location>
        <begin position="253"/>
        <end position="254"/>
    </location>
    <ligand>
        <name>cob(II)alamin</name>
        <dbReference type="ChEBI" id="CHEBI:16304"/>
    </ligand>
</feature>
<evidence type="ECO:0000256" key="1">
    <source>
        <dbReference type="ARBA" id="ARBA00022485"/>
    </source>
</evidence>
<dbReference type="InterPro" id="IPR017900">
    <property type="entry name" value="4Fe4S_Fe_S_CS"/>
</dbReference>
<keyword evidence="9" id="KW-0846">Cobalamin</keyword>
<evidence type="ECO:0000313" key="12">
    <source>
        <dbReference type="Proteomes" id="UP000244906"/>
    </source>
</evidence>
<feature type="active site" description="Proton donor" evidence="9">
    <location>
        <position position="146"/>
    </location>
</feature>
<keyword evidence="8 9" id="KW-0411">Iron-sulfur</keyword>
<evidence type="ECO:0000256" key="3">
    <source>
        <dbReference type="ARBA" id="ARBA00022694"/>
    </source>
</evidence>
<feature type="binding site" evidence="9">
    <location>
        <position position="146"/>
    </location>
    <ligand>
        <name>cob(II)alamin</name>
        <dbReference type="ChEBI" id="CHEBI:16304"/>
    </ligand>
</feature>
<dbReference type="Proteomes" id="UP000244906">
    <property type="component" value="Unassembled WGS sequence"/>
</dbReference>
<proteinExistence type="inferred from homology"/>
<comment type="caution">
    <text evidence="11">The sequence shown here is derived from an EMBL/GenBank/DDBJ whole genome shotgun (WGS) entry which is preliminary data.</text>
</comment>
<dbReference type="OrthoDB" id="9784571at2"/>
<evidence type="ECO:0000256" key="2">
    <source>
        <dbReference type="ARBA" id="ARBA00022490"/>
    </source>
</evidence>
<feature type="binding site" evidence="9">
    <location>
        <position position="200"/>
    </location>
    <ligand>
        <name>[4Fe-4S] cluster</name>
        <dbReference type="ChEBI" id="CHEBI:49883"/>
        <label>1</label>
    </ligand>
</feature>
<evidence type="ECO:0000256" key="5">
    <source>
        <dbReference type="ARBA" id="ARBA00022785"/>
    </source>
</evidence>
<feature type="binding site" evidence="9">
    <location>
        <position position="206"/>
    </location>
    <ligand>
        <name>[4Fe-4S] cluster</name>
        <dbReference type="ChEBI" id="CHEBI:49883"/>
        <label>1</label>
    </ligand>
</feature>
<feature type="binding site" evidence="9">
    <location>
        <position position="253"/>
    </location>
    <ligand>
        <name>[4Fe-4S] cluster</name>
        <dbReference type="ChEBI" id="CHEBI:49883"/>
        <label>2</label>
    </ligand>
</feature>
<evidence type="ECO:0000256" key="9">
    <source>
        <dbReference type="HAMAP-Rule" id="MF_00916"/>
    </source>
</evidence>
<dbReference type="GO" id="GO:0052693">
    <property type="term" value="F:epoxyqueuosine reductase activity"/>
    <property type="evidence" value="ECO:0007669"/>
    <property type="project" value="UniProtKB-UniRule"/>
</dbReference>
<comment type="subunit">
    <text evidence="9">Monomer.</text>
</comment>
<feature type="binding site" evidence="9">
    <location>
        <position position="181"/>
    </location>
    <ligand>
        <name>cob(II)alamin</name>
        <dbReference type="ChEBI" id="CHEBI:16304"/>
    </ligand>
</feature>
<evidence type="ECO:0000256" key="4">
    <source>
        <dbReference type="ARBA" id="ARBA00022723"/>
    </source>
</evidence>
<dbReference type="GO" id="GO:0005737">
    <property type="term" value="C:cytoplasm"/>
    <property type="evidence" value="ECO:0007669"/>
    <property type="project" value="UniProtKB-SubCell"/>
</dbReference>
<feature type="binding site" evidence="9">
    <location>
        <position position="256"/>
    </location>
    <ligand>
        <name>[4Fe-4S] cluster</name>
        <dbReference type="ChEBI" id="CHEBI:49883"/>
        <label>2</label>
    </ligand>
</feature>